<evidence type="ECO:0000256" key="1">
    <source>
        <dbReference type="ARBA" id="ARBA00003943"/>
    </source>
</evidence>
<keyword evidence="10 15" id="KW-1278">Translocase</keyword>
<evidence type="ECO:0000256" key="12">
    <source>
        <dbReference type="ARBA" id="ARBA00023027"/>
    </source>
</evidence>
<evidence type="ECO:0000256" key="4">
    <source>
        <dbReference type="ARBA" id="ARBA00012943"/>
    </source>
</evidence>
<keyword evidence="8 16" id="KW-0812">Transmembrane</keyword>
<dbReference type="Pfam" id="PF02233">
    <property type="entry name" value="PNTB"/>
    <property type="match status" value="1"/>
</dbReference>
<sequence length="457" mass="46662">MTLLDPTWAALLYLVAAVCFILALRGLAAPKTARRGNLIGAFGALVAVVTVFLSTELDNIPWILGAIAVGALVAAPVSRRVKMTQMPQLVAVFNGVGGGAAALVALLELAHNDDPWVRLAIVFALLVGAISFAGSAITFAKLQELMTTRPVLFPGLPVVMGLVVVLAIAGAAVTIATGSAGYALALLAIGLAAGVLLVLPVGGADVPIVISLLNAFTGLAVAASGLVLDNVLLVVAGTLVGASGTILTQAMAAAMGRGVTGILFGAFRGGSTAGSTTQSERPVRSSSPEDVAVLLGYAQRVIVVPGYGLAVAQGQHTLVELATTLEARGTEVVYAIHPVAGRMPGHMNVLLAEANVPYESLKEMADVNPEFKTTDVVLVVGANDVVNPAAKTSPGSPIYGMPILEAGDARQVVFLKRSMRPGFAGIENELLYEPQTTLLFGDAKDSLGKVLAAVKAL</sequence>
<evidence type="ECO:0000313" key="19">
    <source>
        <dbReference type="Proteomes" id="UP000237755"/>
    </source>
</evidence>
<keyword evidence="12 15" id="KW-0520">NAD</keyword>
<reference evidence="18 19" key="1">
    <citation type="journal article" date="2008" name="Int. J. Syst. Evol. Microbiol.">
        <title>Leifsonia pindariensis sp. nov., isolated from the Pindari glacier of the Indian Himalayas, and emended description of the genus Leifsonia.</title>
        <authorList>
            <person name="Reddy G.S."/>
            <person name="Prabagaran S.R."/>
            <person name="Shivaji S."/>
        </authorList>
    </citation>
    <scope>NUCLEOTIDE SEQUENCE [LARGE SCALE GENOMIC DNA]</scope>
    <source>
        <strain evidence="18 19">PON 10</strain>
    </source>
</reference>
<feature type="transmembrane region" description="Helical" evidence="16">
    <location>
        <begin position="60"/>
        <end position="77"/>
    </location>
</feature>
<dbReference type="PIRSF" id="PIRSF000204">
    <property type="entry name" value="PNTB"/>
    <property type="match status" value="1"/>
</dbReference>
<feature type="transmembrane region" description="Helical" evidence="16">
    <location>
        <begin position="151"/>
        <end position="173"/>
    </location>
</feature>
<organism evidence="18 19">
    <name type="scientific">Microterricola pindariensis</name>
    <dbReference type="NCBI Taxonomy" id="478010"/>
    <lineage>
        <taxon>Bacteria</taxon>
        <taxon>Bacillati</taxon>
        <taxon>Actinomycetota</taxon>
        <taxon>Actinomycetes</taxon>
        <taxon>Micrococcales</taxon>
        <taxon>Microbacteriaceae</taxon>
        <taxon>Microterricola</taxon>
    </lineage>
</organism>
<feature type="transmembrane region" description="Helical" evidence="16">
    <location>
        <begin position="89"/>
        <end position="110"/>
    </location>
</feature>
<evidence type="ECO:0000256" key="9">
    <source>
        <dbReference type="ARBA" id="ARBA00022857"/>
    </source>
</evidence>
<dbReference type="Proteomes" id="UP000237755">
    <property type="component" value="Unassembled WGS sequence"/>
</dbReference>
<feature type="transmembrane region" description="Helical" evidence="16">
    <location>
        <begin position="206"/>
        <end position="226"/>
    </location>
</feature>
<evidence type="ECO:0000256" key="14">
    <source>
        <dbReference type="ARBA" id="ARBA00048202"/>
    </source>
</evidence>
<comment type="subcellular location">
    <subcellularLocation>
        <location evidence="2">Cell inner membrane</location>
        <topology evidence="2">Multi-pass membrane protein</topology>
    </subcellularLocation>
</comment>
<feature type="domain" description="NADP transhydrogenase beta-like" evidence="17">
    <location>
        <begin position="11"/>
        <end position="452"/>
    </location>
</feature>
<comment type="similarity">
    <text evidence="3 15">Belongs to the PNT beta subunit family.</text>
</comment>
<evidence type="ECO:0000256" key="8">
    <source>
        <dbReference type="ARBA" id="ARBA00022692"/>
    </source>
</evidence>
<dbReference type="SUPFAM" id="SSF52467">
    <property type="entry name" value="DHS-like NAD/FAD-binding domain"/>
    <property type="match status" value="1"/>
</dbReference>
<dbReference type="PANTHER" id="PTHR44758">
    <property type="entry name" value="NAD(P) TRANSHYDROGENASE SUBUNIT BETA"/>
    <property type="match status" value="1"/>
</dbReference>
<feature type="transmembrane region" description="Helical" evidence="16">
    <location>
        <begin position="6"/>
        <end position="24"/>
    </location>
</feature>
<proteinExistence type="inferred from homology"/>
<evidence type="ECO:0000256" key="6">
    <source>
        <dbReference type="ARBA" id="ARBA00022475"/>
    </source>
</evidence>
<dbReference type="RefSeq" id="WP_104475956.1">
    <property type="nucleotide sequence ID" value="NZ_MPZN01000039.1"/>
</dbReference>
<keyword evidence="19" id="KW-1185">Reference proteome</keyword>
<keyword evidence="11 16" id="KW-1133">Transmembrane helix</keyword>
<dbReference type="InterPro" id="IPR029035">
    <property type="entry name" value="DHS-like_NAD/FAD-binding_dom"/>
</dbReference>
<evidence type="ECO:0000256" key="15">
    <source>
        <dbReference type="PIRNR" id="PIRNR000204"/>
    </source>
</evidence>
<evidence type="ECO:0000313" key="18">
    <source>
        <dbReference type="EMBL" id="PPL17190.1"/>
    </source>
</evidence>
<dbReference type="PANTHER" id="PTHR44758:SF1">
    <property type="entry name" value="NAD(P) TRANSHYDROGENASE SUBUNIT BETA"/>
    <property type="match status" value="1"/>
</dbReference>
<keyword evidence="9 15" id="KW-0521">NADP</keyword>
<dbReference type="InterPro" id="IPR012136">
    <property type="entry name" value="NADH_DH_b"/>
</dbReference>
<comment type="catalytic activity">
    <reaction evidence="14 15">
        <text>NAD(+) + NADPH + H(+)(in) = NADH + NADP(+) + H(+)(out)</text>
        <dbReference type="Rhea" id="RHEA:47992"/>
        <dbReference type="ChEBI" id="CHEBI:15378"/>
        <dbReference type="ChEBI" id="CHEBI:57540"/>
        <dbReference type="ChEBI" id="CHEBI:57783"/>
        <dbReference type="ChEBI" id="CHEBI:57945"/>
        <dbReference type="ChEBI" id="CHEBI:58349"/>
        <dbReference type="EC" id="7.1.1.1"/>
    </reaction>
</comment>
<evidence type="ECO:0000256" key="2">
    <source>
        <dbReference type="ARBA" id="ARBA00004429"/>
    </source>
</evidence>
<comment type="caution">
    <text evidence="18">The sequence shown here is derived from an EMBL/GenBank/DDBJ whole genome shotgun (WGS) entry which is preliminary data.</text>
</comment>
<keyword evidence="13 15" id="KW-0472">Membrane</keyword>
<dbReference type="EMBL" id="MPZN01000039">
    <property type="protein sequence ID" value="PPL17190.1"/>
    <property type="molecule type" value="Genomic_DNA"/>
</dbReference>
<evidence type="ECO:0000256" key="11">
    <source>
        <dbReference type="ARBA" id="ARBA00022989"/>
    </source>
</evidence>
<name>A0ABX5ATP7_9MICO</name>
<evidence type="ECO:0000256" key="10">
    <source>
        <dbReference type="ARBA" id="ARBA00022967"/>
    </source>
</evidence>
<evidence type="ECO:0000256" key="7">
    <source>
        <dbReference type="ARBA" id="ARBA00022519"/>
    </source>
</evidence>
<feature type="transmembrane region" description="Helical" evidence="16">
    <location>
        <begin position="116"/>
        <end position="139"/>
    </location>
</feature>
<accession>A0ABX5ATP7</accession>
<evidence type="ECO:0000259" key="17">
    <source>
        <dbReference type="Pfam" id="PF02233"/>
    </source>
</evidence>
<evidence type="ECO:0000256" key="5">
    <source>
        <dbReference type="ARBA" id="ARBA00014581"/>
    </source>
</evidence>
<dbReference type="Gene3D" id="3.40.50.1220">
    <property type="entry name" value="TPP-binding domain"/>
    <property type="match status" value="1"/>
</dbReference>
<evidence type="ECO:0000256" key="16">
    <source>
        <dbReference type="SAM" id="Phobius"/>
    </source>
</evidence>
<feature type="transmembrane region" description="Helical" evidence="16">
    <location>
        <begin position="36"/>
        <end position="54"/>
    </location>
</feature>
<feature type="transmembrane region" description="Helical" evidence="16">
    <location>
        <begin position="179"/>
        <end position="199"/>
    </location>
</feature>
<gene>
    <name evidence="18" type="ORF">GY24_11690</name>
</gene>
<comment type="function">
    <text evidence="1 15">The transhydrogenation between NADH and NADP is coupled to respiration and ATP hydrolysis and functions as a proton pump across the membrane.</text>
</comment>
<evidence type="ECO:0000256" key="13">
    <source>
        <dbReference type="ARBA" id="ARBA00023136"/>
    </source>
</evidence>
<feature type="transmembrane region" description="Helical" evidence="16">
    <location>
        <begin position="232"/>
        <end position="254"/>
    </location>
</feature>
<dbReference type="InterPro" id="IPR034300">
    <property type="entry name" value="PNTB-like"/>
</dbReference>
<keyword evidence="6 15" id="KW-1003">Cell membrane</keyword>
<keyword evidence="7 15" id="KW-0997">Cell inner membrane</keyword>
<protein>
    <recommendedName>
        <fullName evidence="5 15">NAD(P) transhydrogenase subunit beta</fullName>
        <ecNumber evidence="4 15">7.1.1.1</ecNumber>
    </recommendedName>
    <alternativeName>
        <fullName evidence="15">Nicotinamide nucleotide transhydrogenase subunit beta</fullName>
    </alternativeName>
</protein>
<dbReference type="EC" id="7.1.1.1" evidence="4 15"/>
<evidence type="ECO:0000256" key="3">
    <source>
        <dbReference type="ARBA" id="ARBA00007919"/>
    </source>
</evidence>